<comment type="caution">
    <text evidence="1">The sequence shown here is derived from an EMBL/GenBank/DDBJ whole genome shotgun (WGS) entry which is preliminary data.</text>
</comment>
<dbReference type="Proteomes" id="UP001139994">
    <property type="component" value="Unassembled WGS sequence"/>
</dbReference>
<name>A0ABT2V6A2_9PSED</name>
<keyword evidence="2" id="KW-1185">Reference proteome</keyword>
<reference evidence="1" key="3">
    <citation type="journal article" date="2023" name="mSystems">
        <title>Charting the Lipopeptidome of Nonpathogenic Pseudomonas.</title>
        <authorList>
            <person name="Cesa-Luna C."/>
            <person name="Geudens N."/>
            <person name="Girard L."/>
            <person name="De Roo V."/>
            <person name="Maklad H.R."/>
            <person name="Martins J.C."/>
            <person name="Hofte M."/>
            <person name="De Mot R."/>
        </authorList>
    </citation>
    <scope>NUCLEOTIDE SEQUENCE</scope>
    <source>
        <strain evidence="1">COR51</strain>
    </source>
</reference>
<evidence type="ECO:0000313" key="2">
    <source>
        <dbReference type="Proteomes" id="UP001139994"/>
    </source>
</evidence>
<reference evidence="1" key="1">
    <citation type="journal article" date="2022" name="Microbiol. Spectr.">
        <title>An Nuclear Magnetic Resonance Fingerprint Matching Approach for the Identification and Structural Re-Evaluation of Pseudomonas Lipopeptides.</title>
        <authorList>
            <person name="De Roo V."/>
            <person name="Verleysen Y."/>
            <person name="Kovacs B."/>
            <person name="De Vleeschouwer M."/>
            <person name="Muangkaew P."/>
            <person name="Girard L."/>
            <person name="Hofte M."/>
            <person name="De Mot R."/>
            <person name="Madder A."/>
            <person name="Geudens N."/>
            <person name="Martins J.C."/>
        </authorList>
    </citation>
    <scope>NUCLEOTIDE SEQUENCE</scope>
    <source>
        <strain evidence="1">COR51</strain>
    </source>
</reference>
<evidence type="ECO:0000313" key="1">
    <source>
        <dbReference type="EMBL" id="MCU7236815.1"/>
    </source>
</evidence>
<proteinExistence type="predicted"/>
<dbReference type="EMBL" id="JAOSLA010000002">
    <property type="protein sequence ID" value="MCU7236815.1"/>
    <property type="molecule type" value="Genomic_DNA"/>
</dbReference>
<accession>A0ABT2V6A2</accession>
<reference evidence="1" key="2">
    <citation type="submission" date="2022-09" db="EMBL/GenBank/DDBJ databases">
        <authorList>
            <person name="Cesa-Luna C."/>
            <person name="Girard L."/>
            <person name="Lood C."/>
            <person name="Hofte M."/>
            <person name="De Mot R."/>
        </authorList>
    </citation>
    <scope>NUCLEOTIDE SEQUENCE</scope>
    <source>
        <strain evidence="1">COR51</strain>
    </source>
</reference>
<gene>
    <name evidence="1" type="ORF">OC929_02040</name>
</gene>
<sequence length="142" mass="15922">MELNIKKLPSGEFEVQGQAVTRAFAEGIMLATLMATCEDRVAHMVAIADQYEAAGLSIQGARKEASKVAEYRYAQAEARRKRDQEAQWYAQRAREMASMHDPLEIARAKAKREARDAEIRAYAQSIRAARGGRQVFSDSDWA</sequence>
<protein>
    <submittedName>
        <fullName evidence="1">Uncharacterized protein</fullName>
    </submittedName>
</protein>
<dbReference type="RefSeq" id="WP_262950079.1">
    <property type="nucleotide sequence ID" value="NZ_JAOSLA010000002.1"/>
</dbReference>
<organism evidence="1 2">
    <name type="scientific">Pseudomonas peradeniyensis</name>
    <dbReference type="NCBI Taxonomy" id="2745488"/>
    <lineage>
        <taxon>Bacteria</taxon>
        <taxon>Pseudomonadati</taxon>
        <taxon>Pseudomonadota</taxon>
        <taxon>Gammaproteobacteria</taxon>
        <taxon>Pseudomonadales</taxon>
        <taxon>Pseudomonadaceae</taxon>
        <taxon>Pseudomonas</taxon>
    </lineage>
</organism>